<evidence type="ECO:0000256" key="1">
    <source>
        <dbReference type="SAM" id="MobiDB-lite"/>
    </source>
</evidence>
<keyword evidence="3" id="KW-1185">Reference proteome</keyword>
<comment type="caution">
    <text evidence="2">The sequence shown here is derived from an EMBL/GenBank/DDBJ whole genome shotgun (WGS) entry which is preliminary data.</text>
</comment>
<name>A0A833VQ13_9HYME</name>
<reference evidence="2" key="1">
    <citation type="submission" date="2019-11" db="EMBL/GenBank/DDBJ databases">
        <title>The nuclear and mitochondrial genomes of Frieseomelitta varia - a highly eusocial stingless bee (Meliponini) with a permanently sterile worker caste.</title>
        <authorList>
            <person name="Freitas F.C.P."/>
            <person name="Lourenco A.P."/>
            <person name="Nunes F.M.F."/>
            <person name="Paschoal A.R."/>
            <person name="Abreu F.C.P."/>
            <person name="Barbin F.O."/>
            <person name="Bataglia L."/>
            <person name="Cardoso-Junior C.A.M."/>
            <person name="Cervoni M.S."/>
            <person name="Silva S.R."/>
            <person name="Dalarmi F."/>
            <person name="Del Lama M.A."/>
            <person name="Depintor T.S."/>
            <person name="Ferreira K.M."/>
            <person name="Goria P.S."/>
            <person name="Jaskot M.C."/>
            <person name="Lago D.C."/>
            <person name="Luna-Lucena D."/>
            <person name="Moda L.M."/>
            <person name="Nascimento L."/>
            <person name="Pedrino M."/>
            <person name="Rabico F.O."/>
            <person name="Sanches F.C."/>
            <person name="Santos D.E."/>
            <person name="Santos C.G."/>
            <person name="Vieira J."/>
            <person name="Lopes T.F."/>
            <person name="Barchuk A.R."/>
            <person name="Hartfelder K."/>
            <person name="Simoes Z.L.P."/>
            <person name="Bitondi M.M.G."/>
            <person name="Pinheiro D.G."/>
        </authorList>
    </citation>
    <scope>NUCLEOTIDE SEQUENCE</scope>
    <source>
        <strain evidence="2">USP_RPSP 00005682</strain>
        <tissue evidence="2">Whole individual</tissue>
    </source>
</reference>
<evidence type="ECO:0000313" key="2">
    <source>
        <dbReference type="EMBL" id="KAF3422050.1"/>
    </source>
</evidence>
<dbReference type="Proteomes" id="UP000655588">
    <property type="component" value="Unassembled WGS sequence"/>
</dbReference>
<feature type="region of interest" description="Disordered" evidence="1">
    <location>
        <begin position="1"/>
        <end position="50"/>
    </location>
</feature>
<dbReference type="EMBL" id="WNWW01000786">
    <property type="protein sequence ID" value="KAF3422050.1"/>
    <property type="molecule type" value="Genomic_DNA"/>
</dbReference>
<proteinExistence type="predicted"/>
<accession>A0A833VQ13</accession>
<evidence type="ECO:0000313" key="3">
    <source>
        <dbReference type="Proteomes" id="UP000655588"/>
    </source>
</evidence>
<dbReference type="AlphaFoldDB" id="A0A833VQ13"/>
<protein>
    <submittedName>
        <fullName evidence="2">Uncharacterized protein</fullName>
    </submittedName>
</protein>
<gene>
    <name evidence="2" type="ORF">E2986_12123</name>
</gene>
<organism evidence="2 3">
    <name type="scientific">Frieseomelitta varia</name>
    <dbReference type="NCBI Taxonomy" id="561572"/>
    <lineage>
        <taxon>Eukaryota</taxon>
        <taxon>Metazoa</taxon>
        <taxon>Ecdysozoa</taxon>
        <taxon>Arthropoda</taxon>
        <taxon>Hexapoda</taxon>
        <taxon>Insecta</taxon>
        <taxon>Pterygota</taxon>
        <taxon>Neoptera</taxon>
        <taxon>Endopterygota</taxon>
        <taxon>Hymenoptera</taxon>
        <taxon>Apocrita</taxon>
        <taxon>Aculeata</taxon>
        <taxon>Apoidea</taxon>
        <taxon>Anthophila</taxon>
        <taxon>Apidae</taxon>
        <taxon>Frieseomelitta</taxon>
    </lineage>
</organism>
<sequence>MYTWRSMEPLPTNPTIPEVNPWDVVSSEPVESTGKKEMSNTTVENKMETPLGSKVTVEAIGAGDVKIEDTVDSTASYIETNINHQNTESSLYSGCTADKNANPSEIVDSSVIPPIYITYIYELQRNQVRRKHKECGTCDYYGTK</sequence>